<dbReference type="EC" id="1.1.1.22" evidence="3 7"/>
<comment type="similarity">
    <text evidence="2 7">Belongs to the UDP-glucose/GDP-mannose dehydrogenase family.</text>
</comment>
<reference evidence="9 10" key="1">
    <citation type="submission" date="2022-04" db="EMBL/GenBank/DDBJ databases">
        <title>Human microbiome associated bacterial genomes.</title>
        <authorList>
            <person name="Sandstrom S."/>
            <person name="Salamzade R."/>
            <person name="Kalan L.R."/>
        </authorList>
    </citation>
    <scope>NUCLEOTIDE SEQUENCE [LARGE SCALE GENOMIC DNA]</scope>
    <source>
        <strain evidence="10">p3-SID1799</strain>
    </source>
</reference>
<protein>
    <recommendedName>
        <fullName evidence="3 7">UDP-glucose 6-dehydrogenase</fullName>
        <ecNumber evidence="3 7">1.1.1.22</ecNumber>
    </recommendedName>
</protein>
<dbReference type="PANTHER" id="PTHR43750">
    <property type="entry name" value="UDP-GLUCOSE 6-DEHYDROGENASE TUAD"/>
    <property type="match status" value="1"/>
</dbReference>
<evidence type="ECO:0000256" key="4">
    <source>
        <dbReference type="ARBA" id="ARBA00023002"/>
    </source>
</evidence>
<evidence type="ECO:0000256" key="2">
    <source>
        <dbReference type="ARBA" id="ARBA00006601"/>
    </source>
</evidence>
<evidence type="ECO:0000256" key="7">
    <source>
        <dbReference type="PIRNR" id="PIRNR000124"/>
    </source>
</evidence>
<keyword evidence="4 7" id="KW-0560">Oxidoreductase</keyword>
<dbReference type="Pfam" id="PF03720">
    <property type="entry name" value="UDPG_MGDP_dh_C"/>
    <property type="match status" value="1"/>
</dbReference>
<evidence type="ECO:0000256" key="6">
    <source>
        <dbReference type="ARBA" id="ARBA00047473"/>
    </source>
</evidence>
<evidence type="ECO:0000256" key="3">
    <source>
        <dbReference type="ARBA" id="ARBA00012954"/>
    </source>
</evidence>
<feature type="domain" description="UDP-glucose/GDP-mannose dehydrogenase C-terminal" evidence="8">
    <location>
        <begin position="320"/>
        <end position="421"/>
    </location>
</feature>
<dbReference type="SUPFAM" id="SSF52413">
    <property type="entry name" value="UDP-glucose/GDP-mannose dehydrogenase C-terminal domain"/>
    <property type="match status" value="1"/>
</dbReference>
<dbReference type="InterPro" id="IPR036291">
    <property type="entry name" value="NAD(P)-bd_dom_sf"/>
</dbReference>
<dbReference type="RefSeq" id="WP_260104021.1">
    <property type="nucleotide sequence ID" value="NZ_JALXSQ010000011.1"/>
</dbReference>
<evidence type="ECO:0000256" key="5">
    <source>
        <dbReference type="ARBA" id="ARBA00023027"/>
    </source>
</evidence>
<dbReference type="InterPro" id="IPR001732">
    <property type="entry name" value="UDP-Glc/GDP-Man_DH_N"/>
</dbReference>
<evidence type="ECO:0000259" key="8">
    <source>
        <dbReference type="SMART" id="SM00984"/>
    </source>
</evidence>
<keyword evidence="5 7" id="KW-0520">NAD</keyword>
<gene>
    <name evidence="9" type="ORF">M3D15_04190</name>
</gene>
<comment type="catalytic activity">
    <reaction evidence="6 7">
        <text>UDP-alpha-D-glucose + 2 NAD(+) + H2O = UDP-alpha-D-glucuronate + 2 NADH + 3 H(+)</text>
        <dbReference type="Rhea" id="RHEA:23596"/>
        <dbReference type="ChEBI" id="CHEBI:15377"/>
        <dbReference type="ChEBI" id="CHEBI:15378"/>
        <dbReference type="ChEBI" id="CHEBI:57540"/>
        <dbReference type="ChEBI" id="CHEBI:57945"/>
        <dbReference type="ChEBI" id="CHEBI:58052"/>
        <dbReference type="ChEBI" id="CHEBI:58885"/>
        <dbReference type="EC" id="1.1.1.22"/>
    </reaction>
</comment>
<name>A0ABT2HW42_9MICO</name>
<dbReference type="Gene3D" id="1.20.5.100">
    <property type="entry name" value="Cytochrome c1, transmembrane anchor, C-terminal"/>
    <property type="match status" value="1"/>
</dbReference>
<dbReference type="SUPFAM" id="SSF51735">
    <property type="entry name" value="NAD(P)-binding Rossmann-fold domains"/>
    <property type="match status" value="1"/>
</dbReference>
<comment type="pathway">
    <text evidence="1">Nucleotide-sugar biosynthesis; UDP-alpha-D-glucuronate biosynthesis; UDP-alpha-D-glucuronate from UDP-alpha-D-glucose: step 1/1.</text>
</comment>
<sequence>MKISVIGCGYLGAVHAAGMASLGHEVVGLDVDTDKIARLQAGKVPFHEPGFDSLLTEQLASGRLEFTTDPSKVAEAEVHFIGVGTPQQKNSKAADLSYVHAATDSLIPYLCEGAVVVGKSTVPVGTARALRSQIQQAQPSAELIWNPEFLREGFAIKDTLTPDRIVYGVADGAEWAAEKLDTIYRSIIDIPTPRLIVNMETAELVKVSANAFLATKISFINAMAEVCEATGGDITELADAIGHDVRIGRRFLNSGLGFGGGCLPKDIRAFHARSLELGLDESLDFLRLMDEINLRRRDRVFAMAEELVGGEGALAGKTVAVWGLSFKPDSDDIRESPALDVAGRLVAAGATVRAYDPAAMQNAIRQVPGLILTESPAEAAEGAEVVVLCTEWREFRELDPEAVITRCPGKRIVDGRNCLDREAWVRAGWTLRSPGRPDLAATE</sequence>
<dbReference type="InterPro" id="IPR014026">
    <property type="entry name" value="UDP-Glc/GDP-Man_DH_dimer"/>
</dbReference>
<organism evidence="9 10">
    <name type="scientific">Pseudoclavibacter albus</name>
    <dbReference type="NCBI Taxonomy" id="272241"/>
    <lineage>
        <taxon>Bacteria</taxon>
        <taxon>Bacillati</taxon>
        <taxon>Actinomycetota</taxon>
        <taxon>Actinomycetes</taxon>
        <taxon>Micrococcales</taxon>
        <taxon>Microbacteriaceae</taxon>
        <taxon>Pseudoclavibacter</taxon>
    </lineage>
</organism>
<dbReference type="Proteomes" id="UP001525379">
    <property type="component" value="Unassembled WGS sequence"/>
</dbReference>
<dbReference type="EMBL" id="JALXSQ010000011">
    <property type="protein sequence ID" value="MCT2042533.1"/>
    <property type="molecule type" value="Genomic_DNA"/>
</dbReference>
<keyword evidence="10" id="KW-1185">Reference proteome</keyword>
<dbReference type="InterPro" id="IPR036220">
    <property type="entry name" value="UDP-Glc/GDP-Man_DH_C_sf"/>
</dbReference>
<dbReference type="PIRSF" id="PIRSF000124">
    <property type="entry name" value="UDPglc_GDPman_dh"/>
    <property type="match status" value="1"/>
</dbReference>
<dbReference type="NCBIfam" id="TIGR03026">
    <property type="entry name" value="NDP-sugDHase"/>
    <property type="match status" value="1"/>
</dbReference>
<evidence type="ECO:0000256" key="1">
    <source>
        <dbReference type="ARBA" id="ARBA00004701"/>
    </source>
</evidence>
<dbReference type="Gene3D" id="3.40.50.720">
    <property type="entry name" value="NAD(P)-binding Rossmann-like Domain"/>
    <property type="match status" value="2"/>
</dbReference>
<accession>A0ABT2HW42</accession>
<dbReference type="PANTHER" id="PTHR43750:SF3">
    <property type="entry name" value="UDP-GLUCOSE 6-DEHYDROGENASE TUAD"/>
    <property type="match status" value="1"/>
</dbReference>
<dbReference type="Pfam" id="PF00984">
    <property type="entry name" value="UDPG_MGDP_dh"/>
    <property type="match status" value="1"/>
</dbReference>
<dbReference type="InterPro" id="IPR008927">
    <property type="entry name" value="6-PGluconate_DH-like_C_sf"/>
</dbReference>
<dbReference type="InterPro" id="IPR014027">
    <property type="entry name" value="UDP-Glc/GDP-Man_DH_C"/>
</dbReference>
<dbReference type="InterPro" id="IPR028357">
    <property type="entry name" value="UDPglc_DH_bac"/>
</dbReference>
<dbReference type="PIRSF" id="PIRSF500134">
    <property type="entry name" value="UDPglc_DH_bac"/>
    <property type="match status" value="1"/>
</dbReference>
<evidence type="ECO:0000313" key="9">
    <source>
        <dbReference type="EMBL" id="MCT2042533.1"/>
    </source>
</evidence>
<dbReference type="Pfam" id="PF03721">
    <property type="entry name" value="UDPG_MGDP_dh_N"/>
    <property type="match status" value="1"/>
</dbReference>
<dbReference type="SMART" id="SM00984">
    <property type="entry name" value="UDPG_MGDP_dh_C"/>
    <property type="match status" value="1"/>
</dbReference>
<proteinExistence type="inferred from homology"/>
<dbReference type="InterPro" id="IPR017476">
    <property type="entry name" value="UDP-Glc/GDP-Man"/>
</dbReference>
<evidence type="ECO:0000313" key="10">
    <source>
        <dbReference type="Proteomes" id="UP001525379"/>
    </source>
</evidence>
<dbReference type="SUPFAM" id="SSF48179">
    <property type="entry name" value="6-phosphogluconate dehydrogenase C-terminal domain-like"/>
    <property type="match status" value="1"/>
</dbReference>
<comment type="caution">
    <text evidence="9">The sequence shown here is derived from an EMBL/GenBank/DDBJ whole genome shotgun (WGS) entry which is preliminary data.</text>
</comment>